<dbReference type="RefSeq" id="XP_024324660.1">
    <property type="nucleotide sequence ID" value="XM_024467885.1"/>
</dbReference>
<proteinExistence type="predicted"/>
<dbReference type="PANTHER" id="PTHR36182:SF1">
    <property type="entry name" value="PROTEIN, PUTATIVE (AFU_ORTHOLOGUE AFUA_6G10930)-RELATED"/>
    <property type="match status" value="1"/>
</dbReference>
<dbReference type="OrthoDB" id="2342176at2759"/>
<dbReference type="EMBL" id="KV441394">
    <property type="protein sequence ID" value="OAF59377.1"/>
    <property type="molecule type" value="Genomic_DNA"/>
</dbReference>
<dbReference type="PANTHER" id="PTHR36182">
    <property type="entry name" value="PROTEIN, PUTATIVE (AFU_ORTHOLOGUE AFUA_6G10930)-RELATED"/>
    <property type="match status" value="1"/>
</dbReference>
<dbReference type="Proteomes" id="UP000077154">
    <property type="component" value="Unassembled WGS sequence"/>
</dbReference>
<dbReference type="Gene3D" id="2.70.50.70">
    <property type="match status" value="1"/>
</dbReference>
<dbReference type="AlphaFoldDB" id="A0A177AB91"/>
<dbReference type="VEuPathDB" id="FungiDB:GMDG_03199"/>
<protein>
    <submittedName>
        <fullName evidence="1">Uncharacterized protein</fullName>
    </submittedName>
</protein>
<organism evidence="1">
    <name type="scientific">Pseudogymnoascus destructans</name>
    <dbReference type="NCBI Taxonomy" id="655981"/>
    <lineage>
        <taxon>Eukaryota</taxon>
        <taxon>Fungi</taxon>
        <taxon>Dikarya</taxon>
        <taxon>Ascomycota</taxon>
        <taxon>Pezizomycotina</taxon>
        <taxon>Leotiomycetes</taxon>
        <taxon>Thelebolales</taxon>
        <taxon>Thelebolaceae</taxon>
        <taxon>Pseudogymnoascus</taxon>
    </lineage>
</organism>
<dbReference type="GeneID" id="36287323"/>
<evidence type="ECO:0000313" key="1">
    <source>
        <dbReference type="EMBL" id="OAF59377.1"/>
    </source>
</evidence>
<reference evidence="1" key="1">
    <citation type="submission" date="2016-03" db="EMBL/GenBank/DDBJ databases">
        <title>Updated assembly of Pseudogymnoascus destructans, the fungus causing white-nose syndrome of bats.</title>
        <authorList>
            <person name="Palmer J.M."/>
            <person name="Drees K.P."/>
            <person name="Foster J.T."/>
            <person name="Lindner D.L."/>
        </authorList>
    </citation>
    <scope>NUCLEOTIDE SEQUENCE [LARGE SCALE GENOMIC DNA]</scope>
    <source>
        <strain evidence="1">20631-21</strain>
    </source>
</reference>
<name>A0A177AB91_9PEZI</name>
<gene>
    <name evidence="1" type="ORF">VC83_04250</name>
</gene>
<accession>A0A177AB91</accession>
<sequence>MREQTFKESTIQSAFRKAGIWPISCNTALEKLRASVATWVAGSTQKFTVVGSITHKGGSCRASLSTDGGITFTVIQSYIGNCLLVSEFPFTVPSDTPTGPAVFSWTWFNKVGNREMYMNCASVTISSGSGSGPVDTAFSSRPDAFVTNVGKGCSTLESIDLEFPDPGPDITVNSIGTTHPIGSCSHAVTKAGISSIKSISIGTQTLSLSGKCSG</sequence>